<reference evidence="1" key="1">
    <citation type="submission" date="2022-05" db="EMBL/GenBank/DDBJ databases">
        <title>Comparative Genomics of Spacecraft Associated Microbes.</title>
        <authorList>
            <person name="Tran M.T."/>
            <person name="Wright A."/>
            <person name="Seuylemezian A."/>
            <person name="Eisen J."/>
            <person name="Coil D."/>
        </authorList>
    </citation>
    <scope>NUCLEOTIDE SEQUENCE</scope>
    <source>
        <strain evidence="1">FAIRING 10M-2.2</strain>
    </source>
</reference>
<organism evidence="1 2">
    <name type="scientific">Bacillus cytotoxicus</name>
    <dbReference type="NCBI Taxonomy" id="580165"/>
    <lineage>
        <taxon>Bacteria</taxon>
        <taxon>Bacillati</taxon>
        <taxon>Bacillota</taxon>
        <taxon>Bacilli</taxon>
        <taxon>Bacillales</taxon>
        <taxon>Bacillaceae</taxon>
        <taxon>Bacillus</taxon>
        <taxon>Bacillus cereus group</taxon>
    </lineage>
</organism>
<evidence type="ECO:0000313" key="2">
    <source>
        <dbReference type="Proteomes" id="UP001202289"/>
    </source>
</evidence>
<name>A0ACC6A2E7_9BACI</name>
<keyword evidence="2" id="KW-1185">Reference proteome</keyword>
<dbReference type="Proteomes" id="UP001202289">
    <property type="component" value="Unassembled WGS sequence"/>
</dbReference>
<protein>
    <submittedName>
        <fullName evidence="1">GntR family transcriptional regulator</fullName>
    </submittedName>
</protein>
<sequence>MKIEFSPNIPIYIQVMEFIKKEIVTGHLLPGSKIPSVRELAGELQVNPNTIQRTFQELEREGIVETRRGMGRYVATEGEKIMELRKDMAKELLHAFINGMNNLGFSEVEMLSILHSSLEEKKGENSCEN</sequence>
<proteinExistence type="predicted"/>
<evidence type="ECO:0000313" key="1">
    <source>
        <dbReference type="EMBL" id="MCM3734760.1"/>
    </source>
</evidence>
<gene>
    <name evidence="1" type="ORF">M3215_02700</name>
</gene>
<comment type="caution">
    <text evidence="1">The sequence shown here is derived from an EMBL/GenBank/DDBJ whole genome shotgun (WGS) entry which is preliminary data.</text>
</comment>
<accession>A0ACC6A2E7</accession>
<dbReference type="EMBL" id="JAMBOP010000002">
    <property type="protein sequence ID" value="MCM3734760.1"/>
    <property type="molecule type" value="Genomic_DNA"/>
</dbReference>